<keyword evidence="2" id="KW-1185">Reference proteome</keyword>
<dbReference type="Proteomes" id="UP001163603">
    <property type="component" value="Chromosome 1"/>
</dbReference>
<sequence length="53" mass="6062">MNNLWCANCCWNTGHCNGKAKMVMEEEVQDRFLHIRRDDQAPDGFTFANAGSK</sequence>
<evidence type="ECO:0000313" key="1">
    <source>
        <dbReference type="EMBL" id="KAJ0053909.1"/>
    </source>
</evidence>
<reference evidence="2" key="1">
    <citation type="journal article" date="2023" name="G3 (Bethesda)">
        <title>Genome assembly and association tests identify interacting loci associated with vigor, precocity, and sex in interspecific pistachio rootstocks.</title>
        <authorList>
            <person name="Palmer W."/>
            <person name="Jacygrad E."/>
            <person name="Sagayaradj S."/>
            <person name="Cavanaugh K."/>
            <person name="Han R."/>
            <person name="Bertier L."/>
            <person name="Beede B."/>
            <person name="Kafkas S."/>
            <person name="Golino D."/>
            <person name="Preece J."/>
            <person name="Michelmore R."/>
        </authorList>
    </citation>
    <scope>NUCLEOTIDE SEQUENCE [LARGE SCALE GENOMIC DNA]</scope>
</reference>
<evidence type="ECO:0000313" key="2">
    <source>
        <dbReference type="Proteomes" id="UP001163603"/>
    </source>
</evidence>
<comment type="caution">
    <text evidence="1">The sequence shown here is derived from an EMBL/GenBank/DDBJ whole genome shotgun (WGS) entry which is preliminary data.</text>
</comment>
<organism evidence="1 2">
    <name type="scientific">Pistacia integerrima</name>
    <dbReference type="NCBI Taxonomy" id="434235"/>
    <lineage>
        <taxon>Eukaryota</taxon>
        <taxon>Viridiplantae</taxon>
        <taxon>Streptophyta</taxon>
        <taxon>Embryophyta</taxon>
        <taxon>Tracheophyta</taxon>
        <taxon>Spermatophyta</taxon>
        <taxon>Magnoliopsida</taxon>
        <taxon>eudicotyledons</taxon>
        <taxon>Gunneridae</taxon>
        <taxon>Pentapetalae</taxon>
        <taxon>rosids</taxon>
        <taxon>malvids</taxon>
        <taxon>Sapindales</taxon>
        <taxon>Anacardiaceae</taxon>
        <taxon>Pistacia</taxon>
    </lineage>
</organism>
<accession>A0ACC0ZP24</accession>
<name>A0ACC0ZP24_9ROSI</name>
<protein>
    <submittedName>
        <fullName evidence="1">Uncharacterized protein</fullName>
    </submittedName>
</protein>
<gene>
    <name evidence="1" type="ORF">Pint_02542</name>
</gene>
<proteinExistence type="predicted"/>
<dbReference type="EMBL" id="CM047736">
    <property type="protein sequence ID" value="KAJ0053909.1"/>
    <property type="molecule type" value="Genomic_DNA"/>
</dbReference>